<sequence length="352" mass="39668">MTADSQLEVKEWHFHVYWFARPGHPSAAEAAQFRERLLEKVKQDPTFVVVFNGVTSSIVPALTGTPPPMNHGPVGPHLSGSFEVWVPKESLAAALSWFTLHRGSLSVLIHPLTRYERRDHSTHAVWLGQPWTIDLEALSEDLEAKRQQSVSSMEEFWTFIAVVYGMMFVPIVGYFVYILVRDPAASEVVVLMGEWLKGKTVNFLSPKTENGIAPAAIEDLTAQLVRYMLYKACLKLPIKFSDISKDVFPKYKNVSRYLSSTTELDADLKKIKFLSFGPRTHLEIGKVQILNFVCKEPIPHVSFASALGDTLQDDLQISPLTKIIREQTARVQIRVSSIHATIGNKHFQIQLN</sequence>
<organism evidence="2 3">
    <name type="scientific">Pythium insidiosum</name>
    <name type="common">Pythiosis disease agent</name>
    <dbReference type="NCBI Taxonomy" id="114742"/>
    <lineage>
        <taxon>Eukaryota</taxon>
        <taxon>Sar</taxon>
        <taxon>Stramenopiles</taxon>
        <taxon>Oomycota</taxon>
        <taxon>Peronosporomycetes</taxon>
        <taxon>Pythiales</taxon>
        <taxon>Pythiaceae</taxon>
        <taxon>Pythium</taxon>
    </lineage>
</organism>
<evidence type="ECO:0000256" key="1">
    <source>
        <dbReference type="SAM" id="Phobius"/>
    </source>
</evidence>
<dbReference type="PANTHER" id="PTHR36423">
    <property type="entry name" value="AFR070WP"/>
    <property type="match status" value="1"/>
</dbReference>
<dbReference type="Gene3D" id="1.10.10.1200">
    <property type="entry name" value="MAGE homology domain, winged helix WH1 motif"/>
    <property type="match status" value="1"/>
</dbReference>
<dbReference type="InterPro" id="IPR041898">
    <property type="entry name" value="MAGE_WH1"/>
</dbReference>
<dbReference type="Gene3D" id="3.90.1140.10">
    <property type="entry name" value="Cyclic phosphodiesterase"/>
    <property type="match status" value="1"/>
</dbReference>
<evidence type="ECO:0000313" key="2">
    <source>
        <dbReference type="EMBL" id="KAJ0399030.1"/>
    </source>
</evidence>
<feature type="transmembrane region" description="Helical" evidence="1">
    <location>
        <begin position="156"/>
        <end position="180"/>
    </location>
</feature>
<dbReference type="PANTHER" id="PTHR36423:SF2">
    <property type="entry name" value="AFR070WP"/>
    <property type="match status" value="1"/>
</dbReference>
<dbReference type="AlphaFoldDB" id="A0AAD5LHW7"/>
<protein>
    <submittedName>
        <fullName evidence="2">Uncharacterized protein</fullName>
    </submittedName>
</protein>
<evidence type="ECO:0000313" key="3">
    <source>
        <dbReference type="Proteomes" id="UP001209570"/>
    </source>
</evidence>
<reference evidence="2" key="1">
    <citation type="submission" date="2021-12" db="EMBL/GenBank/DDBJ databases">
        <title>Prjna785345.</title>
        <authorList>
            <person name="Rujirawat T."/>
            <person name="Krajaejun T."/>
        </authorList>
    </citation>
    <scope>NUCLEOTIDE SEQUENCE</scope>
    <source>
        <strain evidence="2">Pi057C3</strain>
    </source>
</reference>
<gene>
    <name evidence="2" type="ORF">P43SY_006901</name>
</gene>
<dbReference type="InterPro" id="IPR023389">
    <property type="entry name" value="DOPA-like_sf"/>
</dbReference>
<dbReference type="Pfam" id="PF08883">
    <property type="entry name" value="DOPA_dioxygen"/>
    <property type="match status" value="1"/>
</dbReference>
<proteinExistence type="predicted"/>
<keyword evidence="1" id="KW-0472">Membrane</keyword>
<keyword evidence="1" id="KW-0812">Transmembrane</keyword>
<dbReference type="EMBL" id="JAKCXM010000196">
    <property type="protein sequence ID" value="KAJ0399030.1"/>
    <property type="molecule type" value="Genomic_DNA"/>
</dbReference>
<keyword evidence="3" id="KW-1185">Reference proteome</keyword>
<dbReference type="InterPro" id="IPR014980">
    <property type="entry name" value="DOPA_dioxygen"/>
</dbReference>
<comment type="caution">
    <text evidence="2">The sequence shown here is derived from an EMBL/GenBank/DDBJ whole genome shotgun (WGS) entry which is preliminary data.</text>
</comment>
<dbReference type="SUPFAM" id="SSF143410">
    <property type="entry name" value="DOPA-like"/>
    <property type="match status" value="1"/>
</dbReference>
<dbReference type="Gene3D" id="3.30.70.1240">
    <property type="entry name" value="DOPA-like domains"/>
    <property type="match status" value="1"/>
</dbReference>
<accession>A0AAD5LHW7</accession>
<dbReference type="Proteomes" id="UP001209570">
    <property type="component" value="Unassembled WGS sequence"/>
</dbReference>
<name>A0AAD5LHW7_PYTIN</name>
<keyword evidence="1" id="KW-1133">Transmembrane helix</keyword>